<protein>
    <submittedName>
        <fullName evidence="13">Iron complex outermembrane recepter protein</fullName>
    </submittedName>
</protein>
<keyword evidence="5 9" id="KW-0798">TonB box</keyword>
<dbReference type="AlphaFoldDB" id="A0A1I0N1S4"/>
<dbReference type="Gene3D" id="2.40.170.20">
    <property type="entry name" value="TonB-dependent receptor, beta-barrel domain"/>
    <property type="match status" value="1"/>
</dbReference>
<evidence type="ECO:0000256" key="1">
    <source>
        <dbReference type="ARBA" id="ARBA00004571"/>
    </source>
</evidence>
<dbReference type="Gene3D" id="2.60.40.1120">
    <property type="entry name" value="Carboxypeptidase-like, regulatory domain"/>
    <property type="match status" value="1"/>
</dbReference>
<organism evidence="13 14">
    <name type="scientific">Roseivirga pacifica</name>
    <dbReference type="NCBI Taxonomy" id="1267423"/>
    <lineage>
        <taxon>Bacteria</taxon>
        <taxon>Pseudomonadati</taxon>
        <taxon>Bacteroidota</taxon>
        <taxon>Cytophagia</taxon>
        <taxon>Cytophagales</taxon>
        <taxon>Roseivirgaceae</taxon>
        <taxon>Roseivirga</taxon>
    </lineage>
</organism>
<feature type="domain" description="TonB-dependent receptor-like beta-barrel" evidence="11">
    <location>
        <begin position="412"/>
        <end position="939"/>
    </location>
</feature>
<dbReference type="InterPro" id="IPR023997">
    <property type="entry name" value="TonB-dep_OMP_SusC/RagA_CS"/>
</dbReference>
<evidence type="ECO:0000256" key="8">
    <source>
        <dbReference type="PROSITE-ProRule" id="PRU01360"/>
    </source>
</evidence>
<keyword evidence="10" id="KW-0732">Signal</keyword>
<dbReference type="InterPro" id="IPR008969">
    <property type="entry name" value="CarboxyPept-like_regulatory"/>
</dbReference>
<evidence type="ECO:0000256" key="3">
    <source>
        <dbReference type="ARBA" id="ARBA00022452"/>
    </source>
</evidence>
<evidence type="ECO:0000313" key="13">
    <source>
        <dbReference type="EMBL" id="SEV94298.1"/>
    </source>
</evidence>
<dbReference type="Pfam" id="PF13715">
    <property type="entry name" value="CarbopepD_reg_2"/>
    <property type="match status" value="1"/>
</dbReference>
<dbReference type="Pfam" id="PF07715">
    <property type="entry name" value="Plug"/>
    <property type="match status" value="1"/>
</dbReference>
<evidence type="ECO:0000259" key="12">
    <source>
        <dbReference type="Pfam" id="PF07715"/>
    </source>
</evidence>
<feature type="chain" id="PRO_5011475062" evidence="10">
    <location>
        <begin position="22"/>
        <end position="993"/>
    </location>
</feature>
<keyword evidence="3 8" id="KW-1134">Transmembrane beta strand</keyword>
<name>A0A1I0N1S4_9BACT</name>
<dbReference type="PROSITE" id="PS52016">
    <property type="entry name" value="TONB_DEPENDENT_REC_3"/>
    <property type="match status" value="1"/>
</dbReference>
<evidence type="ECO:0000259" key="11">
    <source>
        <dbReference type="Pfam" id="PF00593"/>
    </source>
</evidence>
<dbReference type="GeneID" id="99985566"/>
<dbReference type="STRING" id="1267423.SAMN05216290_0828"/>
<gene>
    <name evidence="13" type="ORF">SAMN05216290_0828</name>
</gene>
<keyword evidence="6 8" id="KW-0472">Membrane</keyword>
<feature type="domain" description="TonB-dependent receptor plug" evidence="12">
    <location>
        <begin position="115"/>
        <end position="221"/>
    </location>
</feature>
<dbReference type="InterPro" id="IPR012910">
    <property type="entry name" value="Plug_dom"/>
</dbReference>
<keyword evidence="2 8" id="KW-0813">Transport</keyword>
<keyword evidence="14" id="KW-1185">Reference proteome</keyword>
<dbReference type="InterPro" id="IPR000531">
    <property type="entry name" value="Beta-barrel_TonB"/>
</dbReference>
<evidence type="ECO:0000256" key="6">
    <source>
        <dbReference type="ARBA" id="ARBA00023136"/>
    </source>
</evidence>
<dbReference type="Proteomes" id="UP000199437">
    <property type="component" value="Unassembled WGS sequence"/>
</dbReference>
<evidence type="ECO:0000256" key="2">
    <source>
        <dbReference type="ARBA" id="ARBA00022448"/>
    </source>
</evidence>
<evidence type="ECO:0000256" key="7">
    <source>
        <dbReference type="ARBA" id="ARBA00023237"/>
    </source>
</evidence>
<dbReference type="Pfam" id="PF00593">
    <property type="entry name" value="TonB_dep_Rec_b-barrel"/>
    <property type="match status" value="1"/>
</dbReference>
<comment type="subcellular location">
    <subcellularLocation>
        <location evidence="1 8">Cell outer membrane</location>
        <topology evidence="1 8">Multi-pass membrane protein</topology>
    </subcellularLocation>
</comment>
<dbReference type="SUPFAM" id="SSF56935">
    <property type="entry name" value="Porins"/>
    <property type="match status" value="1"/>
</dbReference>
<proteinExistence type="inferred from homology"/>
<dbReference type="InterPro" id="IPR039426">
    <property type="entry name" value="TonB-dep_rcpt-like"/>
</dbReference>
<evidence type="ECO:0000256" key="10">
    <source>
        <dbReference type="SAM" id="SignalP"/>
    </source>
</evidence>
<dbReference type="InterPro" id="IPR037066">
    <property type="entry name" value="Plug_dom_sf"/>
</dbReference>
<dbReference type="InterPro" id="IPR023996">
    <property type="entry name" value="TonB-dep_OMP_SusC/RagA"/>
</dbReference>
<accession>A0A1I0N1S4</accession>
<dbReference type="NCBIfam" id="TIGR04057">
    <property type="entry name" value="SusC_RagA_signa"/>
    <property type="match status" value="1"/>
</dbReference>
<evidence type="ECO:0000313" key="14">
    <source>
        <dbReference type="Proteomes" id="UP000199437"/>
    </source>
</evidence>
<feature type="signal peptide" evidence="10">
    <location>
        <begin position="1"/>
        <end position="21"/>
    </location>
</feature>
<dbReference type="EMBL" id="FOIR01000001">
    <property type="protein sequence ID" value="SEV94298.1"/>
    <property type="molecule type" value="Genomic_DNA"/>
</dbReference>
<dbReference type="Gene3D" id="2.170.130.10">
    <property type="entry name" value="TonB-dependent receptor, plug domain"/>
    <property type="match status" value="1"/>
</dbReference>
<keyword evidence="7 8" id="KW-0998">Cell outer membrane</keyword>
<evidence type="ECO:0000256" key="9">
    <source>
        <dbReference type="RuleBase" id="RU003357"/>
    </source>
</evidence>
<evidence type="ECO:0000256" key="4">
    <source>
        <dbReference type="ARBA" id="ARBA00022692"/>
    </source>
</evidence>
<keyword evidence="4 8" id="KW-0812">Transmembrane</keyword>
<sequence length="993" mass="108875">MKKFLLILLVLSVGFQGALMAQTRTVTGVVTGGDDGLGIPRVNITVKGTTRGQATDFDGNYSIEVSSGETLVYSFVGYVSQEILVGNQTTINVVLQPDYGQLDEVVVVGYGSQEKKEITSSVVSVKPEDFNKGNVSNPTQLLAGKVAGLSVTRPGGDPNGGFNIRLRGVSTFGANSSPLIVLDGVPGADLSNVDPNDIASIDVLKDGSAAAIYGARGSSGVILITTTKAGSEQGVTDISFGSFMSIDNKVLNKMEVLSADEFVSRGGTDFGSDTDWMDVITQTGLSYSTNASVSGSFGGTSYRASVNWRKNNGIIKGVDNERLNTRLNLNHSAIDDRLRLNVNLSLTNGEYNRKNNQLFRYAMIYNPTAPVYASDRLEQVGPYFQRDLFDFYNPEAIRKQQLFGGTSKTFLTTYRAEFDILENLTVSAQYTQDRFTGLNGEYYSRKDLQTGFGNRGIAQRTTDDRFTQIVTGTLNYSTTLSDDLNMTLLGGLEQQTRTYEGFGTRVRQFLFDEFTWNNLGAGAIRLGNQTNIYSYKSRDILNSAFFRANFNFQGAYFLSASVRSESFSGFGENEKTGYFPAISAGAELTEIADLGPVNSLKLRASYGITGALPPDSDLALPIFENGGRIDLDGDVTTTDDTYVAPSQQQNPNPELKWETKKEFNVGFDFALFDSKITGTVDYYQRNVEDLLFPITVPVGAPNPFDPGNFNTATTTWVNLADLKSGGFEFAASFNGVNLGPVMWTPSVNFTIYDKTQIESLSVTDGLGFEFIRPGGSAPGSPGQNDNATIENRVGSTLGNFWGPRLLSIDENGVWTLSAEIDEIDQFEIIGNGLPKGDFGWNNSFMYGNWDFSFFLRGSFGHDLFNSFRDFYENQDTGSNTWNSVVTDKTEYITSSPQFNDTHIEDATFIRLDNLQLGYNIPTRSEYLSNLRVYVAAQNVFTITNYTGIDPEVRWVDQEQSGDAIGAALTPGIERRDTYLPTRTFTIGFNVNIK</sequence>
<dbReference type="SUPFAM" id="SSF49464">
    <property type="entry name" value="Carboxypeptidase regulatory domain-like"/>
    <property type="match status" value="1"/>
</dbReference>
<dbReference type="RefSeq" id="WP_090257151.1">
    <property type="nucleotide sequence ID" value="NZ_FOIR01000001.1"/>
</dbReference>
<evidence type="ECO:0000256" key="5">
    <source>
        <dbReference type="ARBA" id="ARBA00023077"/>
    </source>
</evidence>
<dbReference type="OrthoDB" id="9768177at2"/>
<dbReference type="NCBIfam" id="TIGR04056">
    <property type="entry name" value="OMP_RagA_SusC"/>
    <property type="match status" value="1"/>
</dbReference>
<comment type="similarity">
    <text evidence="8 9">Belongs to the TonB-dependent receptor family.</text>
</comment>
<dbReference type="GO" id="GO:0009279">
    <property type="term" value="C:cell outer membrane"/>
    <property type="evidence" value="ECO:0007669"/>
    <property type="project" value="UniProtKB-SubCell"/>
</dbReference>
<reference evidence="14" key="1">
    <citation type="submission" date="2016-10" db="EMBL/GenBank/DDBJ databases">
        <authorList>
            <person name="Varghese N."/>
            <person name="Submissions S."/>
        </authorList>
    </citation>
    <scope>NUCLEOTIDE SEQUENCE [LARGE SCALE GENOMIC DNA]</scope>
    <source>
        <strain evidence="14">CGMCC 1.12402</strain>
    </source>
</reference>
<dbReference type="InterPro" id="IPR036942">
    <property type="entry name" value="Beta-barrel_TonB_sf"/>
</dbReference>